<proteinExistence type="inferred from homology"/>
<feature type="region of interest" description="Disordered" evidence="6">
    <location>
        <begin position="420"/>
        <end position="451"/>
    </location>
</feature>
<dbReference type="Pfam" id="PF17681">
    <property type="entry name" value="GCP_N_terminal"/>
    <property type="match status" value="1"/>
</dbReference>
<evidence type="ECO:0000259" key="8">
    <source>
        <dbReference type="Pfam" id="PF17681"/>
    </source>
</evidence>
<protein>
    <submittedName>
        <fullName evidence="9">Uncharacterized protein</fullName>
    </submittedName>
</protein>
<keyword evidence="5" id="KW-0206">Cytoskeleton</keyword>
<dbReference type="eggNOG" id="KOG2000">
    <property type="taxonomic scope" value="Eukaryota"/>
</dbReference>
<dbReference type="InterPro" id="IPR040457">
    <property type="entry name" value="GCP_C"/>
</dbReference>
<organism evidence="9 10">
    <name type="scientific">Dictyostelium purpureum</name>
    <name type="common">Slime mold</name>
    <dbReference type="NCBI Taxonomy" id="5786"/>
    <lineage>
        <taxon>Eukaryota</taxon>
        <taxon>Amoebozoa</taxon>
        <taxon>Evosea</taxon>
        <taxon>Eumycetozoa</taxon>
        <taxon>Dictyostelia</taxon>
        <taxon>Dictyosteliales</taxon>
        <taxon>Dictyosteliaceae</taxon>
        <taxon>Dictyostelium</taxon>
    </lineage>
</organism>
<evidence type="ECO:0000256" key="5">
    <source>
        <dbReference type="ARBA" id="ARBA00023212"/>
    </source>
</evidence>
<dbReference type="KEGG" id="dpp:DICPUDRAFT_148636"/>
<comment type="similarity">
    <text evidence="2">Belongs to the TUBGCP family.</text>
</comment>
<dbReference type="GO" id="GO:0043015">
    <property type="term" value="F:gamma-tubulin binding"/>
    <property type="evidence" value="ECO:0000318"/>
    <property type="project" value="GO_Central"/>
</dbReference>
<dbReference type="InterPro" id="IPR041470">
    <property type="entry name" value="GCP_N"/>
</dbReference>
<sequence length="826" mass="96102">MMNSSFVQIPKLTLNNKKSSQNVVQTTSSSSSSSSSALNSKKKKDNSTITANSLLPKLITNNNNNNNNNDQVSTGITILQNYQPSNSSSENTSAANTPTLSSTKKQVVGLVEIPEHILIRDIIYVFQGIDGTFIKYNKKSDSYSIDDTININGEASYISKPKRDLVYRLCEFGWLFKKTRNFIINNEFKNSGLTNQSFCSAIHDELTEFYRIIAILETQINKKYDMHNNNNQNNGKPLVGIESPISISSTSTASTTSELPFTEDNLTLIKLFVWIQSPLKKLKVLATCVDSIKTTMKGGEIISQIDTLSRHGDRDIQKLIHSIMFKICQPFFSMVRLWMFKGEINDPYQEFFIKQHEKVQLERTWKEKFAIVVRLLPSFISIPLAKKILVIGKSINYMKQFCNNFKDDKLDSYYYYNIDEDDDGEFENDDEDDEEDEENEEEQPQHDPNRLTKEQRIEKKLLNEESKIIKYKSNNLNYTNKELLQDMIELVARQSSQRLLKIVLERFKFMTHIKALKKYLLLGQGDFIQYLMDLVGEDLSKPVNQISRHKLADWMETAIRNSNAQFEESEFIGRLDIALLPERQGSIGWDIFSLDYHVDSPLNTILSPNDIIRYKKTFHFMWSIKRVEYSLSSVWRKIRTSSKELAALLPIKGEIHKSHIIMNEMIHFISNFQYYLMFEVLECSWNNLKKFIEEEATDLDQLIDAHHQYLQDICTKSFLSNSDSSYECFKKLLSIINKFTLLQSKLVNLSITIYQNTNNQTEEFQASVNKDFNSYKTHLNNLYQDYTNSFYKFQEEILKVKVNQDLNPISLQYMLDFNEYYKNKKE</sequence>
<dbReference type="InterPro" id="IPR007259">
    <property type="entry name" value="GCP"/>
</dbReference>
<dbReference type="InterPro" id="IPR042241">
    <property type="entry name" value="GCP_C_sf"/>
</dbReference>
<keyword evidence="4" id="KW-0493">Microtubule</keyword>
<dbReference type="GO" id="GO:0051225">
    <property type="term" value="P:spindle assembly"/>
    <property type="evidence" value="ECO:0000318"/>
    <property type="project" value="GO_Central"/>
</dbReference>
<dbReference type="GO" id="GO:0051321">
    <property type="term" value="P:meiotic cell cycle"/>
    <property type="evidence" value="ECO:0000318"/>
    <property type="project" value="GO_Central"/>
</dbReference>
<keyword evidence="3" id="KW-0963">Cytoplasm</keyword>
<dbReference type="FunCoup" id="F0ZBM0">
    <property type="interactions" value="689"/>
</dbReference>
<dbReference type="GO" id="GO:0005874">
    <property type="term" value="C:microtubule"/>
    <property type="evidence" value="ECO:0007669"/>
    <property type="project" value="UniProtKB-KW"/>
</dbReference>
<dbReference type="GO" id="GO:0031122">
    <property type="term" value="P:cytoplasmic microtubule organization"/>
    <property type="evidence" value="ECO:0000318"/>
    <property type="project" value="GO_Central"/>
</dbReference>
<feature type="domain" description="Gamma tubulin complex component C-terminal" evidence="7">
    <location>
        <begin position="510"/>
        <end position="821"/>
    </location>
</feature>
<dbReference type="Gene3D" id="1.20.120.1900">
    <property type="entry name" value="Gamma-tubulin complex, C-terminal domain"/>
    <property type="match status" value="1"/>
</dbReference>
<gene>
    <name evidence="9" type="ORF">DICPUDRAFT_148636</name>
</gene>
<dbReference type="STRING" id="5786.F0ZBM0"/>
<dbReference type="GO" id="GO:0005813">
    <property type="term" value="C:centrosome"/>
    <property type="evidence" value="ECO:0007669"/>
    <property type="project" value="EnsemblProtists"/>
</dbReference>
<dbReference type="GO" id="GO:0000930">
    <property type="term" value="C:gamma-tubulin complex"/>
    <property type="evidence" value="ECO:0000318"/>
    <property type="project" value="GO_Central"/>
</dbReference>
<dbReference type="OrthoDB" id="5860513at2759"/>
<evidence type="ECO:0000313" key="10">
    <source>
        <dbReference type="Proteomes" id="UP000001064"/>
    </source>
</evidence>
<name>F0ZBM0_DICPU</name>
<dbReference type="RefSeq" id="XP_003284812.1">
    <property type="nucleotide sequence ID" value="XM_003284764.1"/>
</dbReference>
<comment type="subcellular location">
    <subcellularLocation>
        <location evidence="1">Cytoplasm</location>
        <location evidence="1">Cytoskeleton</location>
    </subcellularLocation>
</comment>
<feature type="domain" description="Gamma tubulin complex component protein N-terminal" evidence="8">
    <location>
        <begin position="119"/>
        <end position="505"/>
    </location>
</feature>
<evidence type="ECO:0000256" key="4">
    <source>
        <dbReference type="ARBA" id="ARBA00022701"/>
    </source>
</evidence>
<dbReference type="FunFam" id="1.20.120.1900:FF:000003">
    <property type="entry name" value="Gamma-tubulin complex component"/>
    <property type="match status" value="1"/>
</dbReference>
<dbReference type="GO" id="GO:0007020">
    <property type="term" value="P:microtubule nucleation"/>
    <property type="evidence" value="ECO:0000318"/>
    <property type="project" value="GO_Central"/>
</dbReference>
<dbReference type="GO" id="GO:0000278">
    <property type="term" value="P:mitotic cell cycle"/>
    <property type="evidence" value="ECO:0000318"/>
    <property type="project" value="GO_Central"/>
</dbReference>
<feature type="compositionally biased region" description="Low complexity" evidence="6">
    <location>
        <begin position="18"/>
        <end position="39"/>
    </location>
</feature>
<dbReference type="InParanoid" id="F0ZBM0"/>
<evidence type="ECO:0000313" key="9">
    <source>
        <dbReference type="EMBL" id="EGC38619.1"/>
    </source>
</evidence>
<dbReference type="OMA" id="MRMMSVC"/>
<reference evidence="10" key="1">
    <citation type="journal article" date="2011" name="Genome Biol.">
        <title>Comparative genomics of the social amoebae Dictyostelium discoideum and Dictyostelium purpureum.</title>
        <authorList>
            <consortium name="US DOE Joint Genome Institute (JGI-PGF)"/>
            <person name="Sucgang R."/>
            <person name="Kuo A."/>
            <person name="Tian X."/>
            <person name="Salerno W."/>
            <person name="Parikh A."/>
            <person name="Feasley C.L."/>
            <person name="Dalin E."/>
            <person name="Tu H."/>
            <person name="Huang E."/>
            <person name="Barry K."/>
            <person name="Lindquist E."/>
            <person name="Shapiro H."/>
            <person name="Bruce D."/>
            <person name="Schmutz J."/>
            <person name="Salamov A."/>
            <person name="Fey P."/>
            <person name="Gaudet P."/>
            <person name="Anjard C."/>
            <person name="Babu M.M."/>
            <person name="Basu S."/>
            <person name="Bushmanova Y."/>
            <person name="van der Wel H."/>
            <person name="Katoh-Kurasawa M."/>
            <person name="Dinh C."/>
            <person name="Coutinho P.M."/>
            <person name="Saito T."/>
            <person name="Elias M."/>
            <person name="Schaap P."/>
            <person name="Kay R.R."/>
            <person name="Henrissat B."/>
            <person name="Eichinger L."/>
            <person name="Rivero F."/>
            <person name="Putnam N.H."/>
            <person name="West C.M."/>
            <person name="Loomis W.F."/>
            <person name="Chisholm R.L."/>
            <person name="Shaulsky G."/>
            <person name="Strassmann J.E."/>
            <person name="Queller D.C."/>
            <person name="Kuspa A."/>
            <person name="Grigoriev I.V."/>
        </authorList>
    </citation>
    <scope>NUCLEOTIDE SEQUENCE [LARGE SCALE GENOMIC DNA]</scope>
    <source>
        <strain evidence="10">QSDP1</strain>
    </source>
</reference>
<dbReference type="GeneID" id="10506868"/>
<dbReference type="VEuPathDB" id="AmoebaDB:DICPUDRAFT_148636"/>
<dbReference type="PANTHER" id="PTHR19302:SF14">
    <property type="entry name" value="GAMMA-TUBULIN COMPLEX COMPONENT 3"/>
    <property type="match status" value="1"/>
</dbReference>
<dbReference type="AlphaFoldDB" id="F0ZBM0"/>
<evidence type="ECO:0000259" key="7">
    <source>
        <dbReference type="Pfam" id="PF04130"/>
    </source>
</evidence>
<keyword evidence="10" id="KW-1185">Reference proteome</keyword>
<dbReference type="Proteomes" id="UP000001064">
    <property type="component" value="Unassembled WGS sequence"/>
</dbReference>
<dbReference type="GO" id="GO:0000922">
    <property type="term" value="C:spindle pole"/>
    <property type="evidence" value="ECO:0007669"/>
    <property type="project" value="InterPro"/>
</dbReference>
<evidence type="ECO:0000256" key="2">
    <source>
        <dbReference type="ARBA" id="ARBA00010337"/>
    </source>
</evidence>
<dbReference type="PANTHER" id="PTHR19302">
    <property type="entry name" value="GAMMA TUBULIN COMPLEX PROTEIN"/>
    <property type="match status" value="1"/>
</dbReference>
<evidence type="ECO:0000256" key="6">
    <source>
        <dbReference type="SAM" id="MobiDB-lite"/>
    </source>
</evidence>
<dbReference type="EMBL" id="GL870972">
    <property type="protein sequence ID" value="EGC38619.1"/>
    <property type="molecule type" value="Genomic_DNA"/>
</dbReference>
<feature type="region of interest" description="Disordered" evidence="6">
    <location>
        <begin position="18"/>
        <end position="47"/>
    </location>
</feature>
<accession>F0ZBM0</accession>
<evidence type="ECO:0000256" key="3">
    <source>
        <dbReference type="ARBA" id="ARBA00022490"/>
    </source>
</evidence>
<feature type="compositionally biased region" description="Acidic residues" evidence="6">
    <location>
        <begin position="420"/>
        <end position="442"/>
    </location>
</feature>
<evidence type="ECO:0000256" key="1">
    <source>
        <dbReference type="ARBA" id="ARBA00004245"/>
    </source>
</evidence>
<dbReference type="Pfam" id="PF04130">
    <property type="entry name" value="GCP_C_terminal"/>
    <property type="match status" value="1"/>
</dbReference>